<dbReference type="Pfam" id="PF05147">
    <property type="entry name" value="LANC_like"/>
    <property type="match status" value="1"/>
</dbReference>
<dbReference type="PRINTS" id="PR01950">
    <property type="entry name" value="LANCSUPER"/>
</dbReference>
<protein>
    <recommendedName>
        <fullName evidence="2">Lantibiotic biosynthesis protein dehydration domain-containing protein</fullName>
    </recommendedName>
</protein>
<evidence type="ECO:0000256" key="1">
    <source>
        <dbReference type="PIRSR" id="PIRSR607822-1"/>
    </source>
</evidence>
<name>A0A365K3S5_9BACL</name>
<dbReference type="PIRSF" id="PIRSF037228">
    <property type="entry name" value="Lant_mod_RumM"/>
    <property type="match status" value="1"/>
</dbReference>
<dbReference type="EMBL" id="QLZQ01000004">
    <property type="protein sequence ID" value="RAZ67289.1"/>
    <property type="molecule type" value="Genomic_DNA"/>
</dbReference>
<comment type="caution">
    <text evidence="3">The sequence shown here is derived from an EMBL/GenBank/DDBJ whole genome shotgun (WGS) entry which is preliminary data.</text>
</comment>
<keyword evidence="1" id="KW-0862">Zinc</keyword>
<dbReference type="Gene3D" id="1.50.10.20">
    <property type="match status" value="1"/>
</dbReference>
<dbReference type="AlphaFoldDB" id="A0A365K3S5"/>
<dbReference type="SMART" id="SM01260">
    <property type="entry name" value="LANC_like"/>
    <property type="match status" value="1"/>
</dbReference>
<evidence type="ECO:0000313" key="4">
    <source>
        <dbReference type="Proteomes" id="UP000251869"/>
    </source>
</evidence>
<feature type="domain" description="Lantibiotic biosynthesis protein dehydration" evidence="2">
    <location>
        <begin position="166"/>
        <end position="532"/>
    </location>
</feature>
<dbReference type="InterPro" id="IPR025410">
    <property type="entry name" value="Lant_dehyd"/>
</dbReference>
<dbReference type="InterPro" id="IPR007822">
    <property type="entry name" value="LANC-like"/>
</dbReference>
<gene>
    <name evidence="3" type="ORF">DP119_11020</name>
</gene>
<proteinExistence type="predicted"/>
<dbReference type="Pfam" id="PF13575">
    <property type="entry name" value="DUF4135"/>
    <property type="match status" value="1"/>
</dbReference>
<accession>A0A365K3S5</accession>
<dbReference type="GO" id="GO:0031179">
    <property type="term" value="P:peptide modification"/>
    <property type="evidence" value="ECO:0007669"/>
    <property type="project" value="InterPro"/>
</dbReference>
<keyword evidence="4" id="KW-1185">Reference proteome</keyword>
<sequence length="994" mass="113891">MRKDEVMKTNEMADMFFPELKNDDSRFAELVKAVSGKRAEELLAENKEEQQTTVAFYHFTADSIASIRLNPSMPFANFYRFLVSEAFKEFHMLLERYPFIENKVEFAEEVFSQVIEKLWSLSYRSLIQLMKSTSLQGRDEKERFHYFNEVLLSDEKFVNEYLMNHPVFAESLQKEMERSIAYIRLVLDHCHENLGILKSRFSKKTLTLQKISVGKGDTHQNGKTVSLLYFEELTLVYKPRSLAIDASYQEFLAYLNKEVGLDFKEVEIVTFQDFGFMEFIEHKPCEKEEELDGFYRKVGYHLANFYLLNGNDMHFENVIANGAEPVFIDLESLFAPQLAGKYNNLDASLRTLYRQLEASVQGISLLSTEIGSRQLMDIGGIAKNNGQTASYRSAKIKDAFTDQMSYQLVYPKVDEKQNNPFMDGKVVESVNYRELIWEGFESLYRHFMVHKDEISKVVEKFFSGQTIRYIHRSTMFYSKLLTMHTYPLFMNDKYLKDLLFHRVGIHHTPQDRAFLNSEYADLHRMDVPYFQANTSSVHIMNSNGQMISNVLEAPPIQASLDKIIKLSDEDLMEQKRLVDITFMNKRKSSQDRTGLTFAIGEGGAVQSDHAYLKTAKEIGDFLVRKMVAEDAHGYWIGPTINLKQKEEAWVPGLIETDVYNGSSGIGIFLAYLYSVTGEEKYRQAAEKSMLVIVEYLEKIEEVDTKPLGVGAFVGFSAYLYGVFKCGEYLKKDDWVLLGFEKLSWLKEKVIAEDITDPDYIYGLTGTIHMLFQLAREFSGEQRSSLMDVLDLLGNQLLKNEPEDMPLSGFAHGLASLMSSFALLSQQFQDPAYEKAVYKCFETMKKFKSTEKGAWFNSLEQQDVSYGFCHGTPGILMAYTICKEVGFPVPEQWLKQSVEHIKNNSFGNTLTYCHGDIGNLEIMYAYAESFGDKALERQVDATVQTLYDTQLSNVLNSKLAHSYVLGVMAGISGAGLFLLNRVAHDSKPTEVLMFT</sequence>
<feature type="binding site" evidence="1">
    <location>
        <position position="913"/>
    </location>
    <ligand>
        <name>Zn(2+)</name>
        <dbReference type="ChEBI" id="CHEBI:29105"/>
    </ligand>
</feature>
<feature type="binding site" evidence="1">
    <location>
        <position position="868"/>
    </location>
    <ligand>
        <name>Zn(2+)</name>
        <dbReference type="ChEBI" id="CHEBI:29105"/>
    </ligand>
</feature>
<dbReference type="CDD" id="cd04792">
    <property type="entry name" value="LanM-like"/>
    <property type="match status" value="1"/>
</dbReference>
<reference evidence="3 4" key="1">
    <citation type="submission" date="2018-06" db="EMBL/GenBank/DDBJ databases">
        <title>The draft genome sequences of strains SCU63 and S1.</title>
        <authorList>
            <person name="Gan L."/>
        </authorList>
    </citation>
    <scope>NUCLEOTIDE SEQUENCE [LARGE SCALE GENOMIC DNA]</scope>
    <source>
        <strain evidence="3 4">S1</strain>
    </source>
</reference>
<dbReference type="NCBIfam" id="TIGR03897">
    <property type="entry name" value="lanti_2_LanM"/>
    <property type="match status" value="1"/>
</dbReference>
<evidence type="ECO:0000259" key="2">
    <source>
        <dbReference type="Pfam" id="PF13575"/>
    </source>
</evidence>
<dbReference type="InterPro" id="IPR017146">
    <property type="entry name" value="Lanti_2_LanM"/>
</dbReference>
<organism evidence="3 4">
    <name type="scientific">Planococcus maitriensis</name>
    <dbReference type="NCBI Taxonomy" id="221799"/>
    <lineage>
        <taxon>Bacteria</taxon>
        <taxon>Bacillati</taxon>
        <taxon>Bacillota</taxon>
        <taxon>Bacilli</taxon>
        <taxon>Bacillales</taxon>
        <taxon>Caryophanaceae</taxon>
        <taxon>Planococcus</taxon>
    </lineage>
</organism>
<dbReference type="SUPFAM" id="SSF158745">
    <property type="entry name" value="LanC-like"/>
    <property type="match status" value="1"/>
</dbReference>
<evidence type="ECO:0000313" key="3">
    <source>
        <dbReference type="EMBL" id="RAZ67289.1"/>
    </source>
</evidence>
<dbReference type="OrthoDB" id="9148343at2"/>
<dbReference type="GO" id="GO:0046872">
    <property type="term" value="F:metal ion binding"/>
    <property type="evidence" value="ECO:0007669"/>
    <property type="project" value="UniProtKB-KW"/>
</dbReference>
<dbReference type="Proteomes" id="UP000251869">
    <property type="component" value="Unassembled WGS sequence"/>
</dbReference>
<feature type="binding site" evidence="1">
    <location>
        <position position="912"/>
    </location>
    <ligand>
        <name>Zn(2+)</name>
        <dbReference type="ChEBI" id="CHEBI:29105"/>
    </ligand>
</feature>
<keyword evidence="1" id="KW-0479">Metal-binding</keyword>